<feature type="domain" description="Methyltransferase type 11" evidence="1">
    <location>
        <begin position="50"/>
        <end position="143"/>
    </location>
</feature>
<protein>
    <recommendedName>
        <fullName evidence="1">Methyltransferase type 11 domain-containing protein</fullName>
    </recommendedName>
</protein>
<dbReference type="InterPro" id="IPR013216">
    <property type="entry name" value="Methyltransf_11"/>
</dbReference>
<dbReference type="Gene3D" id="3.40.50.150">
    <property type="entry name" value="Vaccinia Virus protein VP39"/>
    <property type="match status" value="1"/>
</dbReference>
<dbReference type="InterPro" id="IPR029063">
    <property type="entry name" value="SAM-dependent_MTases_sf"/>
</dbReference>
<gene>
    <name evidence="2" type="ORF">A3H63_01340</name>
</gene>
<name>A0A1G1ZSL2_9BACT</name>
<dbReference type="CDD" id="cd02440">
    <property type="entry name" value="AdoMet_MTases"/>
    <property type="match status" value="1"/>
</dbReference>
<evidence type="ECO:0000313" key="2">
    <source>
        <dbReference type="EMBL" id="OGY67723.1"/>
    </source>
</evidence>
<proteinExistence type="predicted"/>
<dbReference type="PANTHER" id="PTHR43861">
    <property type="entry name" value="TRANS-ACONITATE 2-METHYLTRANSFERASE-RELATED"/>
    <property type="match status" value="1"/>
</dbReference>
<dbReference type="SUPFAM" id="SSF53335">
    <property type="entry name" value="S-adenosyl-L-methionine-dependent methyltransferases"/>
    <property type="match status" value="1"/>
</dbReference>
<dbReference type="Pfam" id="PF08241">
    <property type="entry name" value="Methyltransf_11"/>
    <property type="match status" value="1"/>
</dbReference>
<evidence type="ECO:0000313" key="3">
    <source>
        <dbReference type="Proteomes" id="UP000176284"/>
    </source>
</evidence>
<organism evidence="2 3">
    <name type="scientific">Candidatus Harrisonbacteria bacterium RIFCSPLOWO2_02_FULL_45_10c</name>
    <dbReference type="NCBI Taxonomy" id="1798410"/>
    <lineage>
        <taxon>Bacteria</taxon>
        <taxon>Candidatus Harrisoniibacteriota</taxon>
    </lineage>
</organism>
<dbReference type="AlphaFoldDB" id="A0A1G1ZSL2"/>
<dbReference type="GO" id="GO:0008757">
    <property type="term" value="F:S-adenosylmethionine-dependent methyltransferase activity"/>
    <property type="evidence" value="ECO:0007669"/>
    <property type="project" value="InterPro"/>
</dbReference>
<dbReference type="PANTHER" id="PTHR43861:SF1">
    <property type="entry name" value="TRANS-ACONITATE 2-METHYLTRANSFERASE"/>
    <property type="match status" value="1"/>
</dbReference>
<comment type="caution">
    <text evidence="2">The sequence shown here is derived from an EMBL/GenBank/DDBJ whole genome shotgun (WGS) entry which is preliminary data.</text>
</comment>
<sequence>MYMKHQKTSWGKVADWYDELLEKDSDSYQQKVILPNVLRMLAIKNEQLVLDIACGQGFFAREFYKKGAKVIGVDIAPELIDIARKKSPKQIQFHISSADNLSFLKAGTVDAITAILAIQNIENFAGVFKECGRVLGKSGRLLIVLNHPAFRIPEKTSWGFDADKKIQYRRIDGYLSESRHKIQMHPSDKSSEATISFHRPLQLYIKALAKQGFAVAHLEEWISHKTSQSGPRAKAEDAARKEIPLFLCLEAIKTNV</sequence>
<reference evidence="2 3" key="1">
    <citation type="journal article" date="2016" name="Nat. Commun.">
        <title>Thousands of microbial genomes shed light on interconnected biogeochemical processes in an aquifer system.</title>
        <authorList>
            <person name="Anantharaman K."/>
            <person name="Brown C.T."/>
            <person name="Hug L.A."/>
            <person name="Sharon I."/>
            <person name="Castelle C.J."/>
            <person name="Probst A.J."/>
            <person name="Thomas B.C."/>
            <person name="Singh A."/>
            <person name="Wilkins M.J."/>
            <person name="Karaoz U."/>
            <person name="Brodie E.L."/>
            <person name="Williams K.H."/>
            <person name="Hubbard S.S."/>
            <person name="Banfield J.F."/>
        </authorList>
    </citation>
    <scope>NUCLEOTIDE SEQUENCE [LARGE SCALE GENOMIC DNA]</scope>
</reference>
<dbReference type="Proteomes" id="UP000176284">
    <property type="component" value="Unassembled WGS sequence"/>
</dbReference>
<dbReference type="STRING" id="1798410.A3H63_01340"/>
<evidence type="ECO:0000259" key="1">
    <source>
        <dbReference type="Pfam" id="PF08241"/>
    </source>
</evidence>
<accession>A0A1G1ZSL2</accession>
<dbReference type="EMBL" id="MHJM01000019">
    <property type="protein sequence ID" value="OGY67723.1"/>
    <property type="molecule type" value="Genomic_DNA"/>
</dbReference>